<evidence type="ECO:0000313" key="2">
    <source>
        <dbReference type="Proteomes" id="UP000315200"/>
    </source>
</evidence>
<comment type="caution">
    <text evidence="1">The sequence shown here is derived from an EMBL/GenBank/DDBJ whole genome shotgun (WGS) entry which is preliminary data.</text>
</comment>
<evidence type="ECO:0000313" key="1">
    <source>
        <dbReference type="EMBL" id="GEA37637.1"/>
    </source>
</evidence>
<protein>
    <submittedName>
        <fullName evidence="1">Uncharacterized protein</fullName>
    </submittedName>
</protein>
<dbReference type="Proteomes" id="UP000315200">
    <property type="component" value="Unassembled WGS sequence"/>
</dbReference>
<proteinExistence type="predicted"/>
<reference evidence="1 2" key="1">
    <citation type="submission" date="2019-06" db="EMBL/GenBank/DDBJ databases">
        <title>Draft genome sequence of [Clostridium] clostridioforme NBRC 113352.</title>
        <authorList>
            <person name="Miura T."/>
            <person name="Furukawa M."/>
            <person name="Shimamura M."/>
            <person name="Ohyama Y."/>
            <person name="Yamazoe A."/>
            <person name="Kawasaki H."/>
        </authorList>
    </citation>
    <scope>NUCLEOTIDE SEQUENCE [LARGE SCALE GENOMIC DNA]</scope>
    <source>
        <strain evidence="1 2">NBRC 113352</strain>
    </source>
</reference>
<organism evidence="1 2">
    <name type="scientific">Enterocloster clostridioformis</name>
    <dbReference type="NCBI Taxonomy" id="1531"/>
    <lineage>
        <taxon>Bacteria</taxon>
        <taxon>Bacillati</taxon>
        <taxon>Bacillota</taxon>
        <taxon>Clostridia</taxon>
        <taxon>Lachnospirales</taxon>
        <taxon>Lachnospiraceae</taxon>
        <taxon>Enterocloster</taxon>
    </lineage>
</organism>
<gene>
    <name evidence="1" type="ORF">Ccl03g_33500</name>
</gene>
<name>A0A829W5T1_9FIRM</name>
<dbReference type="AlphaFoldDB" id="A0A829W5T1"/>
<sequence length="268" mass="31821">MILISLYTNFDYLCNEPFFIDGVGTVKCPTLRDIRTITFKVFALFQNMIDMTLESYLESFKSVETFDRLCEKSKENISLFRILLYDNTSILFSMIKFFILDEIEFNQDTNCIDVFNYYQVKNESGVSNQKRIIGHIGEDNFDIFRGELRCLLGMNSSEEEIPKFAKGAEKLAQTMYNRFRENALTSKKKNMDRNYTLDNMIRKYCTHNKVGINILNVWDMTYYQFMSMFNEYINGRQYDFNDMMAANTFSYKKSSDYNPMEYIKKINM</sequence>
<dbReference type="EMBL" id="BJLB01000001">
    <property type="protein sequence ID" value="GEA37637.1"/>
    <property type="molecule type" value="Genomic_DNA"/>
</dbReference>
<accession>A0A829W5T1</accession>